<evidence type="ECO:0000313" key="2">
    <source>
        <dbReference type="Proteomes" id="UP000236286"/>
    </source>
</evidence>
<organism evidence="1 2">
    <name type="scientific">Methylocella silvestris</name>
    <dbReference type="NCBI Taxonomy" id="199596"/>
    <lineage>
        <taxon>Bacteria</taxon>
        <taxon>Pseudomonadati</taxon>
        <taxon>Pseudomonadota</taxon>
        <taxon>Alphaproteobacteria</taxon>
        <taxon>Hyphomicrobiales</taxon>
        <taxon>Beijerinckiaceae</taxon>
        <taxon>Methylocella</taxon>
    </lineage>
</organism>
<comment type="caution">
    <text evidence="1">The sequence shown here is derived from an EMBL/GenBank/DDBJ whole genome shotgun (WGS) entry which is preliminary data.</text>
</comment>
<dbReference type="AlphaFoldDB" id="A0A2J7TI11"/>
<dbReference type="Gene3D" id="1.10.10.1100">
    <property type="entry name" value="BFD-like [2Fe-2S]-binding domain"/>
    <property type="match status" value="1"/>
</dbReference>
<sequence>MVGAVSPRTPTAIYKCLGCSPNCGRCFRTVRKIINDTLDARRLSAHGSASSVAREHAHDHAACDPNCPGPCRADNDFSLDADIVAPSLPHDQMAMLAAE</sequence>
<protein>
    <submittedName>
        <fullName evidence="1">Uncharacterized protein</fullName>
    </submittedName>
</protein>
<evidence type="ECO:0000313" key="1">
    <source>
        <dbReference type="EMBL" id="PNG26421.1"/>
    </source>
</evidence>
<accession>A0A2J7TI11</accession>
<dbReference type="Proteomes" id="UP000236286">
    <property type="component" value="Unassembled WGS sequence"/>
</dbReference>
<gene>
    <name evidence="1" type="ORF">CR492_08425</name>
</gene>
<dbReference type="EMBL" id="PDZR01000007">
    <property type="protein sequence ID" value="PNG26421.1"/>
    <property type="molecule type" value="Genomic_DNA"/>
</dbReference>
<reference evidence="1 2" key="1">
    <citation type="submission" date="2017-10" db="EMBL/GenBank/DDBJ databases">
        <title>Genome announcement of Methylocella silvestris TVC from permafrost.</title>
        <authorList>
            <person name="Wang J."/>
            <person name="Geng K."/>
            <person name="Ul-Haque F."/>
            <person name="Crombie A.T."/>
            <person name="Street L.E."/>
            <person name="Wookey P.A."/>
            <person name="Murrell J.C."/>
            <person name="Pratscher J."/>
        </authorList>
    </citation>
    <scope>NUCLEOTIDE SEQUENCE [LARGE SCALE GENOMIC DNA]</scope>
    <source>
        <strain evidence="1 2">TVC</strain>
    </source>
</reference>
<dbReference type="InterPro" id="IPR041854">
    <property type="entry name" value="BFD-like_2Fe2S-bd_dom_sf"/>
</dbReference>
<proteinExistence type="predicted"/>
<name>A0A2J7TI11_METSI</name>